<dbReference type="Gene3D" id="1.25.40.80">
    <property type="match status" value="1"/>
</dbReference>
<keyword evidence="8" id="KW-1185">Reference proteome</keyword>
<evidence type="ECO:0000313" key="8">
    <source>
        <dbReference type="Proteomes" id="UP001399917"/>
    </source>
</evidence>
<dbReference type="SUPFAM" id="SSF48173">
    <property type="entry name" value="Cryptochrome/photolyase FAD-binding domain"/>
    <property type="match status" value="1"/>
</dbReference>
<dbReference type="InterPro" id="IPR014729">
    <property type="entry name" value="Rossmann-like_a/b/a_fold"/>
</dbReference>
<dbReference type="Proteomes" id="UP001399917">
    <property type="component" value="Unassembled WGS sequence"/>
</dbReference>
<evidence type="ECO:0000256" key="1">
    <source>
        <dbReference type="ARBA" id="ARBA00001932"/>
    </source>
</evidence>
<dbReference type="InterPro" id="IPR036134">
    <property type="entry name" value="Crypto/Photolyase_FAD-like_sf"/>
</dbReference>
<dbReference type="InterPro" id="IPR036155">
    <property type="entry name" value="Crypto/Photolyase_N_sf"/>
</dbReference>
<comment type="similarity">
    <text evidence="5">Belongs to the DNA photolyase family.</text>
</comment>
<gene>
    <name evidence="7" type="primary">phrA</name>
    <name evidence="7" type="ORF">GCM10022404_26400</name>
</gene>
<organism evidence="7 8">
    <name type="scientific">Celeribacter arenosi</name>
    <dbReference type="NCBI Taxonomy" id="792649"/>
    <lineage>
        <taxon>Bacteria</taxon>
        <taxon>Pseudomonadati</taxon>
        <taxon>Pseudomonadota</taxon>
        <taxon>Alphaproteobacteria</taxon>
        <taxon>Rhodobacterales</taxon>
        <taxon>Roseobacteraceae</taxon>
        <taxon>Celeribacter</taxon>
    </lineage>
</organism>
<dbReference type="RefSeq" id="WP_344847800.1">
    <property type="nucleotide sequence ID" value="NZ_BAABDF010000007.1"/>
</dbReference>
<name>A0ABP7KHC8_9RHOB</name>
<evidence type="ECO:0000256" key="2">
    <source>
        <dbReference type="ARBA" id="ARBA00001974"/>
    </source>
</evidence>
<dbReference type="Gene3D" id="3.40.50.620">
    <property type="entry name" value="HUPs"/>
    <property type="match status" value="1"/>
</dbReference>
<accession>A0ABP7KHC8</accession>
<dbReference type="PRINTS" id="PR00147">
    <property type="entry name" value="DNAPHOTLYASE"/>
</dbReference>
<evidence type="ECO:0000259" key="6">
    <source>
        <dbReference type="PROSITE" id="PS51645"/>
    </source>
</evidence>
<dbReference type="Gene3D" id="1.10.579.10">
    <property type="entry name" value="DNA Cyclobutane Dipyrimidine Photolyase, subunit A, domain 3"/>
    <property type="match status" value="1"/>
</dbReference>
<comment type="cofactor">
    <cofactor evidence="2">
        <name>FAD</name>
        <dbReference type="ChEBI" id="CHEBI:57692"/>
    </cofactor>
</comment>
<keyword evidence="5" id="KW-0157">Chromophore</keyword>
<evidence type="ECO:0000256" key="5">
    <source>
        <dbReference type="RuleBase" id="RU004182"/>
    </source>
</evidence>
<keyword evidence="4 5" id="KW-0274">FAD</keyword>
<comment type="cofactor">
    <cofactor evidence="1">
        <name>(6R)-5,10-methylene-5,6,7,8-tetrahydrofolate</name>
        <dbReference type="ChEBI" id="CHEBI:15636"/>
    </cofactor>
</comment>
<feature type="domain" description="Photolyase/cryptochrome alpha/beta" evidence="6">
    <location>
        <begin position="1"/>
        <end position="126"/>
    </location>
</feature>
<evidence type="ECO:0000256" key="3">
    <source>
        <dbReference type="ARBA" id="ARBA00022630"/>
    </source>
</evidence>
<dbReference type="Pfam" id="PF00875">
    <property type="entry name" value="DNA_photolyase"/>
    <property type="match status" value="1"/>
</dbReference>
<dbReference type="PANTHER" id="PTHR11455:SF9">
    <property type="entry name" value="CRYPTOCHROME CIRCADIAN CLOCK 5 ISOFORM X1"/>
    <property type="match status" value="1"/>
</dbReference>
<dbReference type="PROSITE" id="PS51645">
    <property type="entry name" value="PHR_CRY_ALPHA_BETA"/>
    <property type="match status" value="1"/>
</dbReference>
<keyword evidence="3 5" id="KW-0285">Flavoprotein</keyword>
<proteinExistence type="inferred from homology"/>
<reference evidence="8" key="1">
    <citation type="journal article" date="2019" name="Int. J. Syst. Evol. Microbiol.">
        <title>The Global Catalogue of Microorganisms (GCM) 10K type strain sequencing project: providing services to taxonomists for standard genome sequencing and annotation.</title>
        <authorList>
            <consortium name="The Broad Institute Genomics Platform"/>
            <consortium name="The Broad Institute Genome Sequencing Center for Infectious Disease"/>
            <person name="Wu L."/>
            <person name="Ma J."/>
        </authorList>
    </citation>
    <scope>NUCLEOTIDE SEQUENCE [LARGE SCALE GENOMIC DNA]</scope>
    <source>
        <strain evidence="8">JCM 17190</strain>
    </source>
</reference>
<dbReference type="PANTHER" id="PTHR11455">
    <property type="entry name" value="CRYPTOCHROME"/>
    <property type="match status" value="1"/>
</dbReference>
<dbReference type="InterPro" id="IPR006050">
    <property type="entry name" value="DNA_photolyase_N"/>
</dbReference>
<dbReference type="InterPro" id="IPR005101">
    <property type="entry name" value="Cryptochr/Photolyase_FAD-bd"/>
</dbReference>
<comment type="caution">
    <text evidence="7">The sequence shown here is derived from an EMBL/GenBank/DDBJ whole genome shotgun (WGS) entry which is preliminary data.</text>
</comment>
<evidence type="ECO:0000313" key="7">
    <source>
        <dbReference type="EMBL" id="GAA3875344.1"/>
    </source>
</evidence>
<protein>
    <submittedName>
        <fullName evidence="7">DNA photolyase PhrA</fullName>
    </submittedName>
</protein>
<dbReference type="InterPro" id="IPR002081">
    <property type="entry name" value="Cryptochrome/DNA_photolyase_1"/>
</dbReference>
<dbReference type="SUPFAM" id="SSF52425">
    <property type="entry name" value="Cryptochrome/photolyase, N-terminal domain"/>
    <property type="match status" value="1"/>
</dbReference>
<sequence>MAAIWWIRRDFRLLDNPALVAAARAGNVIPVFIRDDLVDALGAAPKWRLGLGLEKLDQTLAERGGRVVYRSGDALSVLIDLADETGAREVHWNRLYDRGAIERDTAIKEALTTRGLAPTSHNGHLLFEPWSVKTKAGGMYKVYTPFWNAVREIAVAPPQKRAEVTWQADAPDQWPQSEDLAEWRLGAAMERGAQVVANHAHVGEMAALERLDRFTDERVNAYKERRDFPSVAATSGLSENLTYGEISPRTIWHAGQRAMEEGAQGAQHFLKELVWREFAYHLLFHEPDLPTQNHREGWDDFPWNTEDNRPDVVAWKQGRTGEPFVDAAMREMYVTGTMHNRARMIVASYLTKHLLTDWRIGRAWFEECLIDWDPASNALGWQWVAGCGPDAAPYFRIFNPEAQIGKFDPDHKYLNAWIAEGQDEPPASALSFFDAVPKQWNLSPRTPYPDRIILLKQGRERALSAYQTLRG</sequence>
<evidence type="ECO:0000256" key="4">
    <source>
        <dbReference type="ARBA" id="ARBA00022827"/>
    </source>
</evidence>
<dbReference type="EMBL" id="BAABDF010000007">
    <property type="protein sequence ID" value="GAA3875344.1"/>
    <property type="molecule type" value="Genomic_DNA"/>
</dbReference>
<dbReference type="Pfam" id="PF03441">
    <property type="entry name" value="FAD_binding_7"/>
    <property type="match status" value="1"/>
</dbReference>